<dbReference type="Gene3D" id="1.10.10.10">
    <property type="entry name" value="Winged helix-like DNA-binding domain superfamily/Winged helix DNA-binding domain"/>
    <property type="match status" value="1"/>
</dbReference>
<dbReference type="InterPro" id="IPR058163">
    <property type="entry name" value="LysR-type_TF_proteobact-type"/>
</dbReference>
<keyword evidence="3" id="KW-0238">DNA-binding</keyword>
<dbReference type="PANTHER" id="PTHR30537:SF10">
    <property type="entry name" value="TRANSCRIPTIONAL REGULATOR-RELATED"/>
    <property type="match status" value="1"/>
</dbReference>
<feature type="domain" description="HTH lysR-type" evidence="5">
    <location>
        <begin position="10"/>
        <end position="59"/>
    </location>
</feature>
<dbReference type="Proteomes" id="UP000031278">
    <property type="component" value="Unassembled WGS sequence"/>
</dbReference>
<dbReference type="GO" id="GO:0003700">
    <property type="term" value="F:DNA-binding transcription factor activity"/>
    <property type="evidence" value="ECO:0007669"/>
    <property type="project" value="InterPro"/>
</dbReference>
<keyword evidence="4" id="KW-0804">Transcription</keyword>
<dbReference type="InterPro" id="IPR036388">
    <property type="entry name" value="WH-like_DNA-bd_sf"/>
</dbReference>
<dbReference type="Pfam" id="PF03466">
    <property type="entry name" value="LysR_substrate"/>
    <property type="match status" value="1"/>
</dbReference>
<dbReference type="SUPFAM" id="SSF53850">
    <property type="entry name" value="Periplasmic binding protein-like II"/>
    <property type="match status" value="1"/>
</dbReference>
<name>A0A0B9G6X3_9GAMM</name>
<accession>A0A0B9G6X3</accession>
<dbReference type="RefSeq" id="WP_039459743.1">
    <property type="nucleotide sequence ID" value="NZ_JWLZ01000078.1"/>
</dbReference>
<evidence type="ECO:0000256" key="1">
    <source>
        <dbReference type="ARBA" id="ARBA00009437"/>
    </source>
</evidence>
<evidence type="ECO:0000313" key="7">
    <source>
        <dbReference type="Proteomes" id="UP000031278"/>
    </source>
</evidence>
<evidence type="ECO:0000256" key="4">
    <source>
        <dbReference type="ARBA" id="ARBA00023163"/>
    </source>
</evidence>
<evidence type="ECO:0000259" key="5">
    <source>
        <dbReference type="PROSITE" id="PS50931"/>
    </source>
</evidence>
<organism evidence="6 7">
    <name type="scientific">Photobacterium gaetbulicola</name>
    <dbReference type="NCBI Taxonomy" id="1295392"/>
    <lineage>
        <taxon>Bacteria</taxon>
        <taxon>Pseudomonadati</taxon>
        <taxon>Pseudomonadota</taxon>
        <taxon>Gammaproteobacteria</taxon>
        <taxon>Vibrionales</taxon>
        <taxon>Vibrionaceae</taxon>
        <taxon>Photobacterium</taxon>
    </lineage>
</organism>
<reference evidence="6 7" key="1">
    <citation type="submission" date="2014-12" db="EMBL/GenBank/DDBJ databases">
        <title>Genome sequencing of Photobacterium gaetbulicola AD005a.</title>
        <authorList>
            <person name="Adrian T.G.S."/>
            <person name="Chan K.G."/>
        </authorList>
    </citation>
    <scope>NUCLEOTIDE SEQUENCE [LARGE SCALE GENOMIC DNA]</scope>
    <source>
        <strain evidence="6 7">AD005a</strain>
    </source>
</reference>
<evidence type="ECO:0000256" key="2">
    <source>
        <dbReference type="ARBA" id="ARBA00023015"/>
    </source>
</evidence>
<proteinExistence type="inferred from homology"/>
<dbReference type="SUPFAM" id="SSF46785">
    <property type="entry name" value="Winged helix' DNA-binding domain"/>
    <property type="match status" value="1"/>
</dbReference>
<dbReference type="EMBL" id="JWLZ01000078">
    <property type="protein sequence ID" value="KHT64473.1"/>
    <property type="molecule type" value="Genomic_DNA"/>
</dbReference>
<comment type="similarity">
    <text evidence="1">Belongs to the LysR transcriptional regulatory family.</text>
</comment>
<dbReference type="FunFam" id="1.10.10.10:FF:000001">
    <property type="entry name" value="LysR family transcriptional regulator"/>
    <property type="match status" value="1"/>
</dbReference>
<dbReference type="InterPro" id="IPR036390">
    <property type="entry name" value="WH_DNA-bd_sf"/>
</dbReference>
<protein>
    <submittedName>
        <fullName evidence="6">LysR family transcriptional regulator</fullName>
    </submittedName>
</protein>
<gene>
    <name evidence="6" type="ORF">RJ45_06220</name>
</gene>
<evidence type="ECO:0000313" key="6">
    <source>
        <dbReference type="EMBL" id="KHT64473.1"/>
    </source>
</evidence>
<dbReference type="InterPro" id="IPR005119">
    <property type="entry name" value="LysR_subst-bd"/>
</dbReference>
<keyword evidence="2" id="KW-0805">Transcription regulation</keyword>
<comment type="caution">
    <text evidence="6">The sequence shown here is derived from an EMBL/GenBank/DDBJ whole genome shotgun (WGS) entry which is preliminary data.</text>
</comment>
<dbReference type="FunFam" id="3.40.190.290:FF:000001">
    <property type="entry name" value="Transcriptional regulator, LysR family"/>
    <property type="match status" value="1"/>
</dbReference>
<sequence>MFLWEGVSEFVAVAEAESFTAASKQLGISTAQVSRQISALENRLNTKLFYRTTRKVSLTEEGAIYYQHCRRLMDGLQEAERAISDRRDTPQGNLKLTAPVTYGEQYIMPLVIDFMLQYPEVDVTMNLTNQTVDLVEGGYDLAIRLGKLSSSTMMAKRLASRTQFVCASPGYLEKFGVPHSLSELRHHNCLVGNYDHWRFQEAGKERSVRIDGTLRCASGHALRDAALKGLGLIQLPDYYIIDDLERGDLVTVLDTFREPEEGIWALYPHNRHLSPKVRLLVDFLAESLS</sequence>
<dbReference type="PANTHER" id="PTHR30537">
    <property type="entry name" value="HTH-TYPE TRANSCRIPTIONAL REGULATOR"/>
    <property type="match status" value="1"/>
</dbReference>
<dbReference type="GO" id="GO:0006351">
    <property type="term" value="P:DNA-templated transcription"/>
    <property type="evidence" value="ECO:0007669"/>
    <property type="project" value="TreeGrafter"/>
</dbReference>
<evidence type="ECO:0000256" key="3">
    <source>
        <dbReference type="ARBA" id="ARBA00023125"/>
    </source>
</evidence>
<dbReference type="AlphaFoldDB" id="A0A0B9G6X3"/>
<dbReference type="Gene3D" id="3.40.190.290">
    <property type="match status" value="1"/>
</dbReference>
<dbReference type="GO" id="GO:0043565">
    <property type="term" value="F:sequence-specific DNA binding"/>
    <property type="evidence" value="ECO:0007669"/>
    <property type="project" value="TreeGrafter"/>
</dbReference>
<dbReference type="InterPro" id="IPR000847">
    <property type="entry name" value="LysR_HTH_N"/>
</dbReference>
<dbReference type="Pfam" id="PF00126">
    <property type="entry name" value="HTH_1"/>
    <property type="match status" value="1"/>
</dbReference>
<dbReference type="PROSITE" id="PS50931">
    <property type="entry name" value="HTH_LYSR"/>
    <property type="match status" value="1"/>
</dbReference>